<dbReference type="CDD" id="cd01189">
    <property type="entry name" value="INT_ICEBs1_C_like"/>
    <property type="match status" value="1"/>
</dbReference>
<dbReference type="RefSeq" id="WP_378593808.1">
    <property type="nucleotide sequence ID" value="NZ_JBHSKD010000029.1"/>
</dbReference>
<dbReference type="InterPro" id="IPR044068">
    <property type="entry name" value="CB"/>
</dbReference>
<evidence type="ECO:0000256" key="1">
    <source>
        <dbReference type="ARBA" id="ARBA00008857"/>
    </source>
</evidence>
<dbReference type="Gene3D" id="1.10.150.130">
    <property type="match status" value="1"/>
</dbReference>
<dbReference type="PROSITE" id="PS51898">
    <property type="entry name" value="TYR_RECOMBINASE"/>
    <property type="match status" value="1"/>
</dbReference>
<evidence type="ECO:0000256" key="4">
    <source>
        <dbReference type="ARBA" id="ARBA00023172"/>
    </source>
</evidence>
<comment type="similarity">
    <text evidence="1">Belongs to the 'phage' integrase family.</text>
</comment>
<dbReference type="InterPro" id="IPR004107">
    <property type="entry name" value="Integrase_SAM-like_N"/>
</dbReference>
<dbReference type="Pfam" id="PF26003">
    <property type="entry name" value="Integrase_N_phage"/>
    <property type="match status" value="1"/>
</dbReference>
<evidence type="ECO:0000313" key="8">
    <source>
        <dbReference type="EMBL" id="MFC5179542.1"/>
    </source>
</evidence>
<keyword evidence="9" id="KW-1185">Reference proteome</keyword>
<feature type="domain" description="Core-binding (CB)" evidence="7">
    <location>
        <begin position="78"/>
        <end position="161"/>
    </location>
</feature>
<dbReference type="EMBL" id="JBHSKD010000029">
    <property type="protein sequence ID" value="MFC5179542.1"/>
    <property type="molecule type" value="Genomic_DNA"/>
</dbReference>
<dbReference type="Gene3D" id="1.10.443.10">
    <property type="entry name" value="Intergrase catalytic core"/>
    <property type="match status" value="1"/>
</dbReference>
<dbReference type="SUPFAM" id="SSF56349">
    <property type="entry name" value="DNA breaking-rejoining enzymes"/>
    <property type="match status" value="1"/>
</dbReference>
<evidence type="ECO:0000259" key="7">
    <source>
        <dbReference type="PROSITE" id="PS51900"/>
    </source>
</evidence>
<keyword evidence="4" id="KW-0233">DNA recombination</keyword>
<organism evidence="8 9">
    <name type="scientific">Nocardioides taihuensis</name>
    <dbReference type="NCBI Taxonomy" id="1835606"/>
    <lineage>
        <taxon>Bacteria</taxon>
        <taxon>Bacillati</taxon>
        <taxon>Actinomycetota</taxon>
        <taxon>Actinomycetes</taxon>
        <taxon>Propionibacteriales</taxon>
        <taxon>Nocardioidaceae</taxon>
        <taxon>Nocardioides</taxon>
    </lineage>
</organism>
<evidence type="ECO:0000256" key="5">
    <source>
        <dbReference type="PROSITE-ProRule" id="PRU01248"/>
    </source>
</evidence>
<feature type="domain" description="Tyr recombinase" evidence="6">
    <location>
        <begin position="186"/>
        <end position="375"/>
    </location>
</feature>
<name>A0ABW0BRP2_9ACTN</name>
<dbReference type="InterPro" id="IPR058717">
    <property type="entry name" value="Phage_L5_Integrase_N"/>
</dbReference>
<dbReference type="InterPro" id="IPR013762">
    <property type="entry name" value="Integrase-like_cat_sf"/>
</dbReference>
<accession>A0ABW0BRP2</accession>
<dbReference type="PROSITE" id="PS51900">
    <property type="entry name" value="CB"/>
    <property type="match status" value="1"/>
</dbReference>
<keyword evidence="3 5" id="KW-0238">DNA-binding</keyword>
<evidence type="ECO:0000259" key="6">
    <source>
        <dbReference type="PROSITE" id="PS51898"/>
    </source>
</evidence>
<dbReference type="InterPro" id="IPR010998">
    <property type="entry name" value="Integrase_recombinase_N"/>
</dbReference>
<evidence type="ECO:0000256" key="2">
    <source>
        <dbReference type="ARBA" id="ARBA00022908"/>
    </source>
</evidence>
<dbReference type="Proteomes" id="UP001596087">
    <property type="component" value="Unassembled WGS sequence"/>
</dbReference>
<dbReference type="PANTHER" id="PTHR30349">
    <property type="entry name" value="PHAGE INTEGRASE-RELATED"/>
    <property type="match status" value="1"/>
</dbReference>
<protein>
    <submittedName>
        <fullName evidence="8">Tyrosine-type recombinase/integrase</fullName>
    </submittedName>
</protein>
<keyword evidence="2" id="KW-0229">DNA integration</keyword>
<dbReference type="PANTHER" id="PTHR30349:SF64">
    <property type="entry name" value="PROPHAGE INTEGRASE INTD-RELATED"/>
    <property type="match status" value="1"/>
</dbReference>
<gene>
    <name evidence="8" type="ORF">ACFPGP_22915</name>
</gene>
<dbReference type="InterPro" id="IPR002104">
    <property type="entry name" value="Integrase_catalytic"/>
</dbReference>
<evidence type="ECO:0000313" key="9">
    <source>
        <dbReference type="Proteomes" id="UP001596087"/>
    </source>
</evidence>
<evidence type="ECO:0000256" key="3">
    <source>
        <dbReference type="ARBA" id="ARBA00023125"/>
    </source>
</evidence>
<dbReference type="InterPro" id="IPR050090">
    <property type="entry name" value="Tyrosine_recombinase_XerCD"/>
</dbReference>
<reference evidence="9" key="1">
    <citation type="journal article" date="2019" name="Int. J. Syst. Evol. Microbiol.">
        <title>The Global Catalogue of Microorganisms (GCM) 10K type strain sequencing project: providing services to taxonomists for standard genome sequencing and annotation.</title>
        <authorList>
            <consortium name="The Broad Institute Genomics Platform"/>
            <consortium name="The Broad Institute Genome Sequencing Center for Infectious Disease"/>
            <person name="Wu L."/>
            <person name="Ma J."/>
        </authorList>
    </citation>
    <scope>NUCLEOTIDE SEQUENCE [LARGE SCALE GENOMIC DNA]</scope>
    <source>
        <strain evidence="9">DFY41</strain>
    </source>
</reference>
<dbReference type="Pfam" id="PF14659">
    <property type="entry name" value="Phage_int_SAM_3"/>
    <property type="match status" value="1"/>
</dbReference>
<comment type="caution">
    <text evidence="8">The sequence shown here is derived from an EMBL/GenBank/DDBJ whole genome shotgun (WGS) entry which is preliminary data.</text>
</comment>
<dbReference type="Pfam" id="PF00589">
    <property type="entry name" value="Phage_integrase"/>
    <property type="match status" value="1"/>
</dbReference>
<sequence>MARETSSARRGFGRIERRESGRYRAAYTGPDGRLYRAPTTFDAKEDAVAWLANRRAEIQMEVWAPDAAARGASRRTVPTMEAYGDQWLEGRKTRGRELRPTTRQQYRMLLDVYIYPTFGDERLDRITAEDVTKWYDALAPGKETVRAQAYSLLRTVLGSAASARPKPLIPYNPAHIRGAGNVVRAHKVRPASLQELEKIVEALPDRYKLMALLAAWCAMRFGELAELRRGDIDLRTNRVSITRGVVRVGGKFVVGSPKSDAGVRDVAIPPHLLPAVKAHLKNHTGKGKEALLFPAAADSNAHMAPSTLYKVYYPARKAAGREDLRWHDLRHTGAVLAAQTGATLAELMGRLGHSTPGAAMRYQHAAADRDAEIARRLSALVSEPSETVGQ</sequence>
<dbReference type="InterPro" id="IPR011010">
    <property type="entry name" value="DNA_brk_join_enz"/>
</dbReference>
<proteinExistence type="inferred from homology"/>